<reference evidence="8" key="1">
    <citation type="submission" date="2017-10" db="EMBL/GenBank/DDBJ databases">
        <title>Rapid genome shrinkage in a self-fertile nematode reveals novel sperm competition proteins.</title>
        <authorList>
            <person name="Yin D."/>
            <person name="Schwarz E.M."/>
            <person name="Thomas C.G."/>
            <person name="Felde R.L."/>
            <person name="Korf I.F."/>
            <person name="Cutter A.D."/>
            <person name="Schartner C.M."/>
            <person name="Ralston E.J."/>
            <person name="Meyer B.J."/>
            <person name="Haag E.S."/>
        </authorList>
    </citation>
    <scope>NUCLEOTIDE SEQUENCE [LARGE SCALE GENOMIC DNA]</scope>
    <source>
        <strain evidence="8">JU1422</strain>
    </source>
</reference>
<feature type="signal peptide" evidence="6">
    <location>
        <begin position="1"/>
        <end position="20"/>
    </location>
</feature>
<keyword evidence="4 6" id="KW-0732">Signal</keyword>
<comment type="similarity">
    <text evidence="2">Belongs to the insulin family.</text>
</comment>
<gene>
    <name evidence="7" type="primary">Cnig_chr_I.g3230</name>
    <name evidence="7" type="ORF">B9Z55_003230</name>
</gene>
<protein>
    <recommendedName>
        <fullName evidence="9">Insulin-like domain-containing protein</fullName>
    </recommendedName>
</protein>
<evidence type="ECO:0000313" key="8">
    <source>
        <dbReference type="Proteomes" id="UP000230233"/>
    </source>
</evidence>
<dbReference type="EMBL" id="PDUG01000001">
    <property type="protein sequence ID" value="PIC53582.1"/>
    <property type="molecule type" value="Genomic_DNA"/>
</dbReference>
<name>A0A2G5VP97_9PELO</name>
<comment type="caution">
    <text evidence="7">The sequence shown here is derived from an EMBL/GenBank/DDBJ whole genome shotgun (WGS) entry which is preliminary data.</text>
</comment>
<organism evidence="7 8">
    <name type="scientific">Caenorhabditis nigoni</name>
    <dbReference type="NCBI Taxonomy" id="1611254"/>
    <lineage>
        <taxon>Eukaryota</taxon>
        <taxon>Metazoa</taxon>
        <taxon>Ecdysozoa</taxon>
        <taxon>Nematoda</taxon>
        <taxon>Chromadorea</taxon>
        <taxon>Rhabditida</taxon>
        <taxon>Rhabditina</taxon>
        <taxon>Rhabditomorpha</taxon>
        <taxon>Rhabditoidea</taxon>
        <taxon>Rhabditidae</taxon>
        <taxon>Peloderinae</taxon>
        <taxon>Caenorhabditis</taxon>
    </lineage>
</organism>
<keyword evidence="3" id="KW-0964">Secreted</keyword>
<dbReference type="AlphaFoldDB" id="A0A2G5VP97"/>
<evidence type="ECO:0000256" key="6">
    <source>
        <dbReference type="SAM" id="SignalP"/>
    </source>
</evidence>
<evidence type="ECO:0000256" key="5">
    <source>
        <dbReference type="ARBA" id="ARBA00023157"/>
    </source>
</evidence>
<evidence type="ECO:0000313" key="7">
    <source>
        <dbReference type="EMBL" id="PIC53582.1"/>
    </source>
</evidence>
<keyword evidence="5" id="KW-1015">Disulfide bond</keyword>
<accession>A0A2G5VP97</accession>
<sequence length="78" mass="8380">MARFFLFSLVCALVLALALAQSDDGIAVKSCGRTLKNRVFGLCGDYCSAKPEGISLTDACRFGLSDNQIVQICCPNKM</sequence>
<feature type="chain" id="PRO_5013727767" description="Insulin-like domain-containing protein" evidence="6">
    <location>
        <begin position="21"/>
        <end position="78"/>
    </location>
</feature>
<evidence type="ECO:0008006" key="9">
    <source>
        <dbReference type="Google" id="ProtNLM"/>
    </source>
</evidence>
<proteinExistence type="inferred from homology"/>
<dbReference type="InterPro" id="IPR036438">
    <property type="entry name" value="Insulin-like_sf"/>
</dbReference>
<dbReference type="Proteomes" id="UP000230233">
    <property type="component" value="Chromosome I"/>
</dbReference>
<dbReference type="GO" id="GO:0005179">
    <property type="term" value="F:hormone activity"/>
    <property type="evidence" value="ECO:0007669"/>
    <property type="project" value="InterPro"/>
</dbReference>
<evidence type="ECO:0000256" key="3">
    <source>
        <dbReference type="ARBA" id="ARBA00022525"/>
    </source>
</evidence>
<evidence type="ECO:0000256" key="2">
    <source>
        <dbReference type="ARBA" id="ARBA00009034"/>
    </source>
</evidence>
<comment type="subcellular location">
    <subcellularLocation>
        <location evidence="1">Secreted</location>
    </subcellularLocation>
</comment>
<evidence type="ECO:0000256" key="4">
    <source>
        <dbReference type="ARBA" id="ARBA00022729"/>
    </source>
</evidence>
<dbReference type="OrthoDB" id="5841669at2759"/>
<dbReference type="InterPro" id="IPR003235">
    <property type="entry name" value="Nem_insulin-like_b-type"/>
</dbReference>
<dbReference type="GO" id="GO:0005576">
    <property type="term" value="C:extracellular region"/>
    <property type="evidence" value="ECO:0007669"/>
    <property type="project" value="UniProtKB-SubCell"/>
</dbReference>
<dbReference type="SUPFAM" id="SSF56994">
    <property type="entry name" value="Insulin-like"/>
    <property type="match status" value="1"/>
</dbReference>
<keyword evidence="8" id="KW-1185">Reference proteome</keyword>
<evidence type="ECO:0000256" key="1">
    <source>
        <dbReference type="ARBA" id="ARBA00004613"/>
    </source>
</evidence>
<dbReference type="Pfam" id="PF03488">
    <property type="entry name" value="Ins_beta"/>
    <property type="match status" value="1"/>
</dbReference>
<dbReference type="Gene3D" id="1.10.100.10">
    <property type="entry name" value="Insulin-like"/>
    <property type="match status" value="1"/>
</dbReference>